<keyword evidence="2" id="KW-1185">Reference proteome</keyword>
<evidence type="ECO:0000313" key="1">
    <source>
        <dbReference type="EMBL" id="QDU39192.1"/>
    </source>
</evidence>
<reference evidence="1 2" key="1">
    <citation type="submission" date="2019-02" db="EMBL/GenBank/DDBJ databases">
        <title>Deep-cultivation of Planctomycetes and their phenomic and genomic characterization uncovers novel biology.</title>
        <authorList>
            <person name="Wiegand S."/>
            <person name="Jogler M."/>
            <person name="Boedeker C."/>
            <person name="Pinto D."/>
            <person name="Vollmers J."/>
            <person name="Rivas-Marin E."/>
            <person name="Kohn T."/>
            <person name="Peeters S.H."/>
            <person name="Heuer A."/>
            <person name="Rast P."/>
            <person name="Oberbeckmann S."/>
            <person name="Bunk B."/>
            <person name="Jeske O."/>
            <person name="Meyerdierks A."/>
            <person name="Storesund J.E."/>
            <person name="Kallscheuer N."/>
            <person name="Luecker S."/>
            <person name="Lage O.M."/>
            <person name="Pohl T."/>
            <person name="Merkel B.J."/>
            <person name="Hornburger P."/>
            <person name="Mueller R.-W."/>
            <person name="Bruemmer F."/>
            <person name="Labrenz M."/>
            <person name="Spormann A.M."/>
            <person name="Op den Camp H."/>
            <person name="Overmann J."/>
            <person name="Amann R."/>
            <person name="Jetten M.S.M."/>
            <person name="Mascher T."/>
            <person name="Medema M.H."/>
            <person name="Devos D.P."/>
            <person name="Kaster A.-K."/>
            <person name="Ovreas L."/>
            <person name="Rohde M."/>
            <person name="Galperin M.Y."/>
            <person name="Jogler C."/>
        </authorList>
    </citation>
    <scope>NUCLEOTIDE SEQUENCE [LARGE SCALE GENOMIC DNA]</scope>
    <source>
        <strain evidence="1 2">Mal4</strain>
    </source>
</reference>
<name>A0A517Z9M9_9PLAN</name>
<proteinExistence type="predicted"/>
<organism evidence="1 2">
    <name type="scientific">Maioricimonas rarisocia</name>
    <dbReference type="NCBI Taxonomy" id="2528026"/>
    <lineage>
        <taxon>Bacteria</taxon>
        <taxon>Pseudomonadati</taxon>
        <taxon>Planctomycetota</taxon>
        <taxon>Planctomycetia</taxon>
        <taxon>Planctomycetales</taxon>
        <taxon>Planctomycetaceae</taxon>
        <taxon>Maioricimonas</taxon>
    </lineage>
</organism>
<dbReference type="InterPro" id="IPR009061">
    <property type="entry name" value="DNA-bd_dom_put_sf"/>
</dbReference>
<dbReference type="AlphaFoldDB" id="A0A517Z9M9"/>
<evidence type="ECO:0000313" key="2">
    <source>
        <dbReference type="Proteomes" id="UP000320496"/>
    </source>
</evidence>
<dbReference type="OrthoDB" id="9806994at2"/>
<dbReference type="EMBL" id="CP036275">
    <property type="protein sequence ID" value="QDU39192.1"/>
    <property type="molecule type" value="Genomic_DNA"/>
</dbReference>
<dbReference type="KEGG" id="mri:Mal4_35290"/>
<sequence length="109" mass="11774">MADPIVIDTGAVRVSLSSEVLRPLVEAAVREALAAVPQQAKPAERTEGAERRPLAVSHREAAALIGVSARLLDDLAIPVVRAGRRRLYRVADLEAWLEHQVHGEGRSAQ</sequence>
<dbReference type="SUPFAM" id="SSF46955">
    <property type="entry name" value="Putative DNA-binding domain"/>
    <property type="match status" value="1"/>
</dbReference>
<evidence type="ECO:0008006" key="3">
    <source>
        <dbReference type="Google" id="ProtNLM"/>
    </source>
</evidence>
<dbReference type="RefSeq" id="WP_145370400.1">
    <property type="nucleotide sequence ID" value="NZ_CP036275.1"/>
</dbReference>
<gene>
    <name evidence="1" type="ORF">Mal4_35290</name>
</gene>
<protein>
    <recommendedName>
        <fullName evidence="3">Helix-turn-helix domain protein</fullName>
    </recommendedName>
</protein>
<accession>A0A517Z9M9</accession>
<dbReference type="Proteomes" id="UP000320496">
    <property type="component" value="Chromosome"/>
</dbReference>